<evidence type="ECO:0000256" key="2">
    <source>
        <dbReference type="ARBA" id="ARBA00043996"/>
    </source>
</evidence>
<proteinExistence type="inferred from homology"/>
<keyword evidence="5" id="KW-0732">Signal</keyword>
<dbReference type="GO" id="GO:0006629">
    <property type="term" value="P:lipid metabolic process"/>
    <property type="evidence" value="ECO:0007669"/>
    <property type="project" value="InterPro"/>
</dbReference>
<comment type="caution">
    <text evidence="7">The sequence shown here is derived from an EMBL/GenBank/DDBJ whole genome shotgun (WGS) entry which is preliminary data.</text>
</comment>
<comment type="similarity">
    <text evidence="2">Belongs to the AB hydrolase superfamily. Lipase family. Class 3 subfamily.</text>
</comment>
<dbReference type="Pfam" id="PF01764">
    <property type="entry name" value="Lipase_3"/>
    <property type="match status" value="1"/>
</dbReference>
<name>A0A4V3XE32_9AGAM</name>
<reference evidence="7 8" key="1">
    <citation type="submission" date="2019-02" db="EMBL/GenBank/DDBJ databases">
        <title>Genome sequencing of the rare red list fungi Phellinidium pouzarii.</title>
        <authorList>
            <person name="Buettner E."/>
            <person name="Kellner H."/>
        </authorList>
    </citation>
    <scope>NUCLEOTIDE SEQUENCE [LARGE SCALE GENOMIC DNA]</scope>
    <source>
        <strain evidence="7 8">DSM 108285</strain>
    </source>
</reference>
<dbReference type="OrthoDB" id="426718at2759"/>
<dbReference type="InterPro" id="IPR051218">
    <property type="entry name" value="Sec_MonoDiacylglyc_Lipase"/>
</dbReference>
<comment type="catalytic activity">
    <reaction evidence="4">
        <text>a monoacylglycerol + H2O = glycerol + a fatty acid + H(+)</text>
        <dbReference type="Rhea" id="RHEA:15245"/>
        <dbReference type="ChEBI" id="CHEBI:15377"/>
        <dbReference type="ChEBI" id="CHEBI:15378"/>
        <dbReference type="ChEBI" id="CHEBI:17408"/>
        <dbReference type="ChEBI" id="CHEBI:17754"/>
        <dbReference type="ChEBI" id="CHEBI:28868"/>
    </reaction>
</comment>
<evidence type="ECO:0000313" key="7">
    <source>
        <dbReference type="EMBL" id="THH12073.1"/>
    </source>
</evidence>
<dbReference type="SUPFAM" id="SSF53474">
    <property type="entry name" value="alpha/beta-Hydrolases"/>
    <property type="match status" value="1"/>
</dbReference>
<evidence type="ECO:0000256" key="3">
    <source>
        <dbReference type="ARBA" id="ARBA00047591"/>
    </source>
</evidence>
<dbReference type="Gene3D" id="3.40.50.1820">
    <property type="entry name" value="alpha/beta hydrolase"/>
    <property type="match status" value="1"/>
</dbReference>
<dbReference type="AlphaFoldDB" id="A0A4V3XE32"/>
<dbReference type="CDD" id="cd00519">
    <property type="entry name" value="Lipase_3"/>
    <property type="match status" value="1"/>
</dbReference>
<comment type="catalytic activity">
    <reaction evidence="3">
        <text>a diacylglycerol + H2O = a monoacylglycerol + a fatty acid + H(+)</text>
        <dbReference type="Rhea" id="RHEA:32731"/>
        <dbReference type="ChEBI" id="CHEBI:15377"/>
        <dbReference type="ChEBI" id="CHEBI:15378"/>
        <dbReference type="ChEBI" id="CHEBI:17408"/>
        <dbReference type="ChEBI" id="CHEBI:18035"/>
        <dbReference type="ChEBI" id="CHEBI:28868"/>
    </reaction>
</comment>
<protein>
    <recommendedName>
        <fullName evidence="6">Fungal lipase-type domain-containing protein</fullName>
    </recommendedName>
</protein>
<evidence type="ECO:0000259" key="6">
    <source>
        <dbReference type="Pfam" id="PF01764"/>
    </source>
</evidence>
<evidence type="ECO:0000256" key="5">
    <source>
        <dbReference type="SAM" id="SignalP"/>
    </source>
</evidence>
<dbReference type="PANTHER" id="PTHR45856:SF25">
    <property type="entry name" value="FUNGAL LIPASE-LIKE DOMAIN-CONTAINING PROTEIN"/>
    <property type="match status" value="1"/>
</dbReference>
<evidence type="ECO:0000256" key="1">
    <source>
        <dbReference type="ARBA" id="ARBA00023157"/>
    </source>
</evidence>
<dbReference type="InterPro" id="IPR002921">
    <property type="entry name" value="Fungal_lipase-type"/>
</dbReference>
<sequence length="282" mass="29674">MSRFFVLAIALSSLSSLLASPLATKRQSITTLSTTQISAFKPFTFFASAAYCDPSTTINWSCGRYVGFDPSLNTVIAAHQGTNTSSIVAELTDLDIFMKNLDSTLFPGIDPSVGVHSGFADSQARSAPDILSAVQQTLSAHPGASVTMTGHSLGAALALLDAVYLPLHLPTGTSFKTVTYGMPRVGNLAFANYVDAQITSLSGGTGLTHINNKEDPVPILPGMFLGFHHPSGEVHIQDSDAWDACPGQDNSSDLCIVGDVPNVFESDEADHDGPYDGVEMGC</sequence>
<dbReference type="EMBL" id="SGPK01000004">
    <property type="protein sequence ID" value="THH12073.1"/>
    <property type="molecule type" value="Genomic_DNA"/>
</dbReference>
<keyword evidence="1" id="KW-1015">Disulfide bond</keyword>
<evidence type="ECO:0000256" key="4">
    <source>
        <dbReference type="ARBA" id="ARBA00048461"/>
    </source>
</evidence>
<feature type="domain" description="Fungal lipase-type" evidence="6">
    <location>
        <begin position="79"/>
        <end position="223"/>
    </location>
</feature>
<evidence type="ECO:0000313" key="8">
    <source>
        <dbReference type="Proteomes" id="UP000308199"/>
    </source>
</evidence>
<dbReference type="PANTHER" id="PTHR45856">
    <property type="entry name" value="ALPHA/BETA-HYDROLASES SUPERFAMILY PROTEIN"/>
    <property type="match status" value="1"/>
</dbReference>
<dbReference type="Proteomes" id="UP000308199">
    <property type="component" value="Unassembled WGS sequence"/>
</dbReference>
<organism evidence="7 8">
    <name type="scientific">Phellinidium pouzarii</name>
    <dbReference type="NCBI Taxonomy" id="167371"/>
    <lineage>
        <taxon>Eukaryota</taxon>
        <taxon>Fungi</taxon>
        <taxon>Dikarya</taxon>
        <taxon>Basidiomycota</taxon>
        <taxon>Agaricomycotina</taxon>
        <taxon>Agaricomycetes</taxon>
        <taxon>Hymenochaetales</taxon>
        <taxon>Hymenochaetaceae</taxon>
        <taxon>Phellinidium</taxon>
    </lineage>
</organism>
<gene>
    <name evidence="7" type="ORF">EW145_g245</name>
</gene>
<accession>A0A4V3XE32</accession>
<feature type="signal peptide" evidence="5">
    <location>
        <begin position="1"/>
        <end position="19"/>
    </location>
</feature>
<dbReference type="InterPro" id="IPR029058">
    <property type="entry name" value="AB_hydrolase_fold"/>
</dbReference>
<feature type="chain" id="PRO_5020675043" description="Fungal lipase-type domain-containing protein" evidence="5">
    <location>
        <begin position="20"/>
        <end position="282"/>
    </location>
</feature>
<keyword evidence="8" id="KW-1185">Reference proteome</keyword>